<evidence type="ECO:0000313" key="1">
    <source>
        <dbReference type="EMBL" id="GMH20031.1"/>
    </source>
</evidence>
<dbReference type="EMBL" id="BSYO01000021">
    <property type="protein sequence ID" value="GMH20031.1"/>
    <property type="molecule type" value="Genomic_DNA"/>
</dbReference>
<dbReference type="AlphaFoldDB" id="A0AAD3T1L5"/>
<proteinExistence type="predicted"/>
<keyword evidence="2" id="KW-1185">Reference proteome</keyword>
<evidence type="ECO:0000313" key="2">
    <source>
        <dbReference type="Proteomes" id="UP001279734"/>
    </source>
</evidence>
<organism evidence="1 2">
    <name type="scientific">Nepenthes gracilis</name>
    <name type="common">Slender pitcher plant</name>
    <dbReference type="NCBI Taxonomy" id="150966"/>
    <lineage>
        <taxon>Eukaryota</taxon>
        <taxon>Viridiplantae</taxon>
        <taxon>Streptophyta</taxon>
        <taxon>Embryophyta</taxon>
        <taxon>Tracheophyta</taxon>
        <taxon>Spermatophyta</taxon>
        <taxon>Magnoliopsida</taxon>
        <taxon>eudicotyledons</taxon>
        <taxon>Gunneridae</taxon>
        <taxon>Pentapetalae</taxon>
        <taxon>Caryophyllales</taxon>
        <taxon>Nepenthaceae</taxon>
        <taxon>Nepenthes</taxon>
    </lineage>
</organism>
<accession>A0AAD3T1L5</accession>
<comment type="caution">
    <text evidence="1">The sequence shown here is derived from an EMBL/GenBank/DDBJ whole genome shotgun (WGS) entry which is preliminary data.</text>
</comment>
<sequence length="230" mass="25635">MRSIDVELIYPLISNRVQDSCGLEMVASVTENEIRECLFSTGDGKEPDTYGGIQSPLLFAKQCLLYSGLLSPSLNQVLNQPDTDGILGCENEDEKAVAMVEDSPSGIGNEAAHSDDSSWSMDYSTVVRVKILHISSPILAAKSSLFYKFPSLIASPLLLTMLPAEVFLDFFARSLLELPWQIMAPLMELKVLVSLETLVVDFAHEMVRHHQCLWQQCYNLGIWICNDDEM</sequence>
<gene>
    <name evidence="1" type="ORF">Nepgr_021872</name>
</gene>
<protein>
    <submittedName>
        <fullName evidence="1">Uncharacterized protein</fullName>
    </submittedName>
</protein>
<dbReference type="Proteomes" id="UP001279734">
    <property type="component" value="Unassembled WGS sequence"/>
</dbReference>
<reference evidence="1" key="1">
    <citation type="submission" date="2023-05" db="EMBL/GenBank/DDBJ databases">
        <title>Nepenthes gracilis genome sequencing.</title>
        <authorList>
            <person name="Fukushima K."/>
        </authorList>
    </citation>
    <scope>NUCLEOTIDE SEQUENCE</scope>
    <source>
        <strain evidence="1">SING2019-196</strain>
    </source>
</reference>
<name>A0AAD3T1L5_NEPGR</name>